<name>A0A1I7SEX1_BURXY</name>
<sequence>MLSALSFLLALSTLSAVRLDIRTPKTYLKEAESNYLPYLQDDFLVELLEFKKFGQPNGFFVGTEPTTKLDSRFSRSISLIVGTSGYEALRGYVYAKHKPSELLPLYTTGENDVGILSTNKSEVHLSYLLGYCSPKLGYFGATVPLFGEFDGPLTLNPLSGRDNNCQYIRKALCYGWAKTARYHVKDLLTAEDTMETLTYSKLSNSFVPLMPTNPDSVTTCAQLGSTLNQVDVKNGLGRICGSLVPLYSLRNKKWSAKKVEKDQSKPEFDTKKNLDTFCHQLRA</sequence>
<dbReference type="AlphaFoldDB" id="A0A1I7SEX1"/>
<organism evidence="2 3">
    <name type="scientific">Bursaphelenchus xylophilus</name>
    <name type="common">Pinewood nematode worm</name>
    <name type="synonym">Aphelenchoides xylophilus</name>
    <dbReference type="NCBI Taxonomy" id="6326"/>
    <lineage>
        <taxon>Eukaryota</taxon>
        <taxon>Metazoa</taxon>
        <taxon>Ecdysozoa</taxon>
        <taxon>Nematoda</taxon>
        <taxon>Chromadorea</taxon>
        <taxon>Rhabditida</taxon>
        <taxon>Tylenchina</taxon>
        <taxon>Tylenchomorpha</taxon>
        <taxon>Aphelenchoidea</taxon>
        <taxon>Aphelenchoididae</taxon>
        <taxon>Bursaphelenchus</taxon>
    </lineage>
</organism>
<evidence type="ECO:0000313" key="3">
    <source>
        <dbReference type="WBParaSite" id="BXY_1158200.1"/>
    </source>
</evidence>
<feature type="chain" id="PRO_5009306047" evidence="1">
    <location>
        <begin position="17"/>
        <end position="283"/>
    </location>
</feature>
<reference evidence="3" key="1">
    <citation type="submission" date="2016-11" db="UniProtKB">
        <authorList>
            <consortium name="WormBaseParasite"/>
        </authorList>
    </citation>
    <scope>IDENTIFICATION</scope>
</reference>
<protein>
    <submittedName>
        <fullName evidence="3">Metalloprotease</fullName>
    </submittedName>
</protein>
<evidence type="ECO:0000313" key="2">
    <source>
        <dbReference type="Proteomes" id="UP000095284"/>
    </source>
</evidence>
<accession>A0A1I7SEX1</accession>
<feature type="signal peptide" evidence="1">
    <location>
        <begin position="1"/>
        <end position="16"/>
    </location>
</feature>
<dbReference type="WBParaSite" id="BXY_1158200.1">
    <property type="protein sequence ID" value="BXY_1158200.1"/>
    <property type="gene ID" value="BXY_1158200"/>
</dbReference>
<proteinExistence type="predicted"/>
<dbReference type="Proteomes" id="UP000095284">
    <property type="component" value="Unplaced"/>
</dbReference>
<evidence type="ECO:0000256" key="1">
    <source>
        <dbReference type="SAM" id="SignalP"/>
    </source>
</evidence>
<keyword evidence="1" id="KW-0732">Signal</keyword>